<gene>
    <name evidence="1" type="ORF">B0T17DRAFT_129493</name>
</gene>
<proteinExistence type="predicted"/>
<evidence type="ECO:0000313" key="1">
    <source>
        <dbReference type="EMBL" id="KAK0609677.1"/>
    </source>
</evidence>
<protein>
    <submittedName>
        <fullName evidence="1">Uncharacterized protein</fullName>
    </submittedName>
</protein>
<accession>A0AA39TQT1</accession>
<dbReference type="EMBL" id="JAULSR010000012">
    <property type="protein sequence ID" value="KAK0609677.1"/>
    <property type="molecule type" value="Genomic_DNA"/>
</dbReference>
<sequence>MVKFALAQPGVTVDQVDDDGWTALCWAARGTSNQSHRALVRSSNQTRKSLPAVRVMLSICSCLRALTGMSRFQATNWGKFGSHARLQLSMACPPESCLPLLAKAGARASTRRRRLHRLPFGRGFQFDFRQHPTLGTIGAFSMFGAEPENTPSEVAILEAMKHADGNVEIGSLTRHERLWQFSELGASSDIDAETLRKFTIHECSRCPEFCITKPSDDPLYRRSFMGKDHRLAWLLLAKIPAHIPSIFPLTISRDLSVLCMLTLASQFWSRSASLKRRSLSGVRLYHDVNITVLSDTVCYPSHPIKYMIRSIEGIIQDLSKLTEPPRKSGQQQHQDGDDMVFFFKRPRRDRSYDICLLEMVNFLHKGRTGFFKPVIEATFDFVNEPEDFLKHIKSLPDLKQRYFRSLVHLQLILLDRWLSQRNVDGLVDCRVLHIWYSINLLLSARKLLQEKGDDATPRPSASEHGTDSWLVFGPQIRHHQQQQ</sequence>
<organism evidence="1 2">
    <name type="scientific">Bombardia bombarda</name>
    <dbReference type="NCBI Taxonomy" id="252184"/>
    <lineage>
        <taxon>Eukaryota</taxon>
        <taxon>Fungi</taxon>
        <taxon>Dikarya</taxon>
        <taxon>Ascomycota</taxon>
        <taxon>Pezizomycotina</taxon>
        <taxon>Sordariomycetes</taxon>
        <taxon>Sordariomycetidae</taxon>
        <taxon>Sordariales</taxon>
        <taxon>Lasiosphaeriaceae</taxon>
        <taxon>Bombardia</taxon>
    </lineage>
</organism>
<reference evidence="1" key="1">
    <citation type="submission" date="2023-06" db="EMBL/GenBank/DDBJ databases">
        <title>Genome-scale phylogeny and comparative genomics of the fungal order Sordariales.</title>
        <authorList>
            <consortium name="Lawrence Berkeley National Laboratory"/>
            <person name="Hensen N."/>
            <person name="Bonometti L."/>
            <person name="Westerberg I."/>
            <person name="Brannstrom I.O."/>
            <person name="Guillou S."/>
            <person name="Cros-Aarteil S."/>
            <person name="Calhoun S."/>
            <person name="Haridas S."/>
            <person name="Kuo A."/>
            <person name="Mondo S."/>
            <person name="Pangilinan J."/>
            <person name="Riley R."/>
            <person name="LaButti K."/>
            <person name="Andreopoulos B."/>
            <person name="Lipzen A."/>
            <person name="Chen C."/>
            <person name="Yanf M."/>
            <person name="Daum C."/>
            <person name="Ng V."/>
            <person name="Clum A."/>
            <person name="Steindorff A."/>
            <person name="Ohm R."/>
            <person name="Martin F."/>
            <person name="Silar P."/>
            <person name="Natvig D."/>
            <person name="Lalanne C."/>
            <person name="Gautier V."/>
            <person name="Ament-velasquez S.L."/>
            <person name="Kruys A."/>
            <person name="Hutchinson M.I."/>
            <person name="Powell A.J."/>
            <person name="Barry K."/>
            <person name="Miller A.N."/>
            <person name="Grigoriev I.V."/>
            <person name="Debuchy R."/>
            <person name="Gladieux P."/>
            <person name="Thoren M.H."/>
            <person name="Johannesson H."/>
        </authorList>
    </citation>
    <scope>NUCLEOTIDE SEQUENCE</scope>
    <source>
        <strain evidence="1">SMH3391-2</strain>
    </source>
</reference>
<comment type="caution">
    <text evidence="1">The sequence shown here is derived from an EMBL/GenBank/DDBJ whole genome shotgun (WGS) entry which is preliminary data.</text>
</comment>
<name>A0AA39TQT1_9PEZI</name>
<evidence type="ECO:0000313" key="2">
    <source>
        <dbReference type="Proteomes" id="UP001174934"/>
    </source>
</evidence>
<dbReference type="Proteomes" id="UP001174934">
    <property type="component" value="Unassembled WGS sequence"/>
</dbReference>
<keyword evidence="2" id="KW-1185">Reference proteome</keyword>
<dbReference type="AlphaFoldDB" id="A0AA39TQT1"/>